<evidence type="ECO:0000256" key="4">
    <source>
        <dbReference type="ARBA" id="ARBA00022813"/>
    </source>
</evidence>
<dbReference type="PANTHER" id="PTHR33866">
    <property type="entry name" value="S-ADENOSYLMETHIONINE DECARBOXYLASE PROENZYME"/>
    <property type="match status" value="1"/>
</dbReference>
<evidence type="ECO:0000313" key="11">
    <source>
        <dbReference type="EMBL" id="QLJ99510.1"/>
    </source>
</evidence>
<protein>
    <submittedName>
        <fullName evidence="11">S-adenosylmethionine decarboxylase</fullName>
    </submittedName>
</protein>
<dbReference type="GO" id="GO:0005829">
    <property type="term" value="C:cytosol"/>
    <property type="evidence" value="ECO:0007669"/>
    <property type="project" value="TreeGrafter"/>
</dbReference>
<evidence type="ECO:0000256" key="9">
    <source>
        <dbReference type="ARBA" id="ARBA00023270"/>
    </source>
</evidence>
<name>A0A7D6CE42_9ACTN</name>
<keyword evidence="3" id="KW-0210">Decarboxylase</keyword>
<keyword evidence="6" id="KW-0620">Polyamine biosynthesis</keyword>
<dbReference type="Pfam" id="PF02675">
    <property type="entry name" value="AdoMet_dc"/>
    <property type="match status" value="1"/>
</dbReference>
<evidence type="ECO:0000256" key="5">
    <source>
        <dbReference type="ARBA" id="ARBA00023066"/>
    </source>
</evidence>
<dbReference type="AlphaFoldDB" id="A0A7D6CE42"/>
<keyword evidence="10" id="KW-0670">Pyruvate</keyword>
<keyword evidence="5" id="KW-0745">Spermidine biosynthesis</keyword>
<dbReference type="GO" id="GO:0008295">
    <property type="term" value="P:spermidine biosynthetic process"/>
    <property type="evidence" value="ECO:0007669"/>
    <property type="project" value="UniProtKB-KW"/>
</dbReference>
<evidence type="ECO:0000256" key="1">
    <source>
        <dbReference type="ARBA" id="ARBA00001928"/>
    </source>
</evidence>
<gene>
    <name evidence="11" type="ORF">HZU44_05130</name>
</gene>
<accession>A0A7D6CE42</accession>
<organism evidence="11">
    <name type="scientific">Micromonospora carbonacea</name>
    <dbReference type="NCBI Taxonomy" id="47853"/>
    <lineage>
        <taxon>Bacteria</taxon>
        <taxon>Bacillati</taxon>
        <taxon>Actinomycetota</taxon>
        <taxon>Actinomycetes</taxon>
        <taxon>Micromonosporales</taxon>
        <taxon>Micromonosporaceae</taxon>
        <taxon>Micromonospora</taxon>
    </lineage>
</organism>
<keyword evidence="9" id="KW-0704">Schiff base</keyword>
<keyword evidence="7" id="KW-0865">Zymogen</keyword>
<evidence type="ECO:0000256" key="2">
    <source>
        <dbReference type="ARBA" id="ARBA00022691"/>
    </source>
</evidence>
<dbReference type="InterPro" id="IPR003826">
    <property type="entry name" value="AdoMetDC_fam_prok"/>
</dbReference>
<reference evidence="11" key="1">
    <citation type="submission" date="2020-08" db="EMBL/GenBank/DDBJ databases">
        <title>A bifunctional nitrone conjugated secondary metabolite targeting the ribosome.</title>
        <authorList>
            <person name="Limbrick E.M."/>
            <person name="Graf M."/>
            <person name="Derewacz D.K."/>
            <person name="Nguyen F."/>
            <person name="Spraggins J.M."/>
            <person name="Wieland M."/>
            <person name="Ynigez-Gutierrez A.E."/>
            <person name="Reisman B.J."/>
            <person name="Zinshteyn B."/>
            <person name="McCulloch K."/>
            <person name="Iverson T.M."/>
            <person name="Green R."/>
            <person name="Wilson D.N."/>
            <person name="Bachmann B.O."/>
        </authorList>
    </citation>
    <scope>NUCLEOTIDE SEQUENCE</scope>
    <source>
        <strain evidence="11">Africana</strain>
    </source>
</reference>
<evidence type="ECO:0000256" key="8">
    <source>
        <dbReference type="ARBA" id="ARBA00023239"/>
    </source>
</evidence>
<keyword evidence="2" id="KW-0949">S-adenosyl-L-methionine</keyword>
<keyword evidence="8" id="KW-0456">Lyase</keyword>
<keyword evidence="4" id="KW-0068">Autocatalytic cleavage</keyword>
<comment type="cofactor">
    <cofactor evidence="1">
        <name>pyruvate</name>
        <dbReference type="ChEBI" id="CHEBI:15361"/>
    </cofactor>
</comment>
<evidence type="ECO:0000256" key="10">
    <source>
        <dbReference type="ARBA" id="ARBA00023317"/>
    </source>
</evidence>
<dbReference type="GO" id="GO:0004014">
    <property type="term" value="F:adenosylmethionine decarboxylase activity"/>
    <property type="evidence" value="ECO:0007669"/>
    <property type="project" value="InterPro"/>
</dbReference>
<dbReference type="InterPro" id="IPR016067">
    <property type="entry name" value="S-AdoMet_deCO2ase_core"/>
</dbReference>
<evidence type="ECO:0000256" key="6">
    <source>
        <dbReference type="ARBA" id="ARBA00023115"/>
    </source>
</evidence>
<dbReference type="SUPFAM" id="SSF56276">
    <property type="entry name" value="S-adenosylmethionine decarboxylase"/>
    <property type="match status" value="1"/>
</dbReference>
<dbReference type="EMBL" id="CP058905">
    <property type="protein sequence ID" value="QLJ99510.1"/>
    <property type="molecule type" value="Genomic_DNA"/>
</dbReference>
<dbReference type="PANTHER" id="PTHR33866:SF2">
    <property type="entry name" value="S-ADENOSYLMETHIONINE DECARBOXYLASE PROENZYME"/>
    <property type="match status" value="1"/>
</dbReference>
<sequence>MTGHPGTQPTDGHYGDELTLRLSAVTDTRALDDGEALHTFMRDLVARIGMTVIAGPLVASEDGPPHQAGKSAVVILAESHAAIHTYPGLREVFLNIFSCKPFRESDVLDELAALVGGFEITERCLTRRGENWPRALGPATRLWRSQRLTAVAADAPADGGLIRAT</sequence>
<evidence type="ECO:0000256" key="3">
    <source>
        <dbReference type="ARBA" id="ARBA00022793"/>
    </source>
</evidence>
<dbReference type="Gene3D" id="3.60.90.10">
    <property type="entry name" value="S-adenosylmethionine decarboxylase"/>
    <property type="match status" value="1"/>
</dbReference>
<proteinExistence type="predicted"/>
<evidence type="ECO:0000256" key="7">
    <source>
        <dbReference type="ARBA" id="ARBA00023145"/>
    </source>
</evidence>